<feature type="transmembrane region" description="Helical" evidence="1">
    <location>
        <begin position="12"/>
        <end position="30"/>
    </location>
</feature>
<dbReference type="AlphaFoldDB" id="A0A2M4D172"/>
<proteinExistence type="predicted"/>
<sequence length="68" mass="7445">MPFAEVHSSMRFFMLLIGPLLNGVTLAFSLRKWSTASNTFSPMILNSHPLLTSLHATNPSALLGSSRQ</sequence>
<keyword evidence="1" id="KW-1133">Transmembrane helix</keyword>
<evidence type="ECO:0000313" key="2">
    <source>
        <dbReference type="EMBL" id="MBW71322.1"/>
    </source>
</evidence>
<accession>A0A2M4D172</accession>
<keyword evidence="1" id="KW-0812">Transmembrane</keyword>
<reference evidence="2" key="1">
    <citation type="submission" date="2018-01" db="EMBL/GenBank/DDBJ databases">
        <title>An insight into the sialome of Amazonian anophelines.</title>
        <authorList>
            <person name="Ribeiro J.M."/>
            <person name="Scarpassa V."/>
            <person name="Calvo E."/>
        </authorList>
    </citation>
    <scope>NUCLEOTIDE SEQUENCE</scope>
</reference>
<evidence type="ECO:0000256" key="1">
    <source>
        <dbReference type="SAM" id="Phobius"/>
    </source>
</evidence>
<dbReference type="EMBL" id="GGFL01007144">
    <property type="protein sequence ID" value="MBW71322.1"/>
    <property type="molecule type" value="Transcribed_RNA"/>
</dbReference>
<protein>
    <submittedName>
        <fullName evidence="2">Putative secreted protein</fullName>
    </submittedName>
</protein>
<organism evidence="2">
    <name type="scientific">Anopheles darlingi</name>
    <name type="common">Mosquito</name>
    <dbReference type="NCBI Taxonomy" id="43151"/>
    <lineage>
        <taxon>Eukaryota</taxon>
        <taxon>Metazoa</taxon>
        <taxon>Ecdysozoa</taxon>
        <taxon>Arthropoda</taxon>
        <taxon>Hexapoda</taxon>
        <taxon>Insecta</taxon>
        <taxon>Pterygota</taxon>
        <taxon>Neoptera</taxon>
        <taxon>Endopterygota</taxon>
        <taxon>Diptera</taxon>
        <taxon>Nematocera</taxon>
        <taxon>Culicoidea</taxon>
        <taxon>Culicidae</taxon>
        <taxon>Anophelinae</taxon>
        <taxon>Anopheles</taxon>
    </lineage>
</organism>
<name>A0A2M4D172_ANODA</name>
<keyword evidence="1" id="KW-0472">Membrane</keyword>